<dbReference type="Proteomes" id="UP000621492">
    <property type="component" value="Unassembled WGS sequence"/>
</dbReference>
<gene>
    <name evidence="2" type="ORF">GCM10011409_36560</name>
</gene>
<proteinExistence type="predicted"/>
<organism evidence="2 3">
    <name type="scientific">Lentibacillus populi</name>
    <dbReference type="NCBI Taxonomy" id="1827502"/>
    <lineage>
        <taxon>Bacteria</taxon>
        <taxon>Bacillati</taxon>
        <taxon>Bacillota</taxon>
        <taxon>Bacilli</taxon>
        <taxon>Bacillales</taxon>
        <taxon>Bacillaceae</taxon>
        <taxon>Lentibacillus</taxon>
    </lineage>
</organism>
<dbReference type="InterPro" id="IPR002109">
    <property type="entry name" value="Glutaredoxin"/>
</dbReference>
<sequence>MNKKHVLVYINNNYKHRSNLLDQLDKWNINYETRNVAENQQYLRELQDKGIYGTPVTFIDGNPILGFQKDKMKHALGLENRFN</sequence>
<dbReference type="EMBL" id="BMJD01000040">
    <property type="protein sequence ID" value="GGB55603.1"/>
    <property type="molecule type" value="Genomic_DNA"/>
</dbReference>
<reference evidence="2" key="1">
    <citation type="journal article" date="2014" name="Int. J. Syst. Evol. Microbiol.">
        <title>Complete genome sequence of Corynebacterium casei LMG S-19264T (=DSM 44701T), isolated from a smear-ripened cheese.</title>
        <authorList>
            <consortium name="US DOE Joint Genome Institute (JGI-PGF)"/>
            <person name="Walter F."/>
            <person name="Albersmeier A."/>
            <person name="Kalinowski J."/>
            <person name="Ruckert C."/>
        </authorList>
    </citation>
    <scope>NUCLEOTIDE SEQUENCE</scope>
    <source>
        <strain evidence="2">CGMCC 1.15454</strain>
    </source>
</reference>
<name>A0A9W5X7F2_9BACI</name>
<keyword evidence="3" id="KW-1185">Reference proteome</keyword>
<dbReference type="InterPro" id="IPR036249">
    <property type="entry name" value="Thioredoxin-like_sf"/>
</dbReference>
<protein>
    <recommendedName>
        <fullName evidence="1">Glutaredoxin domain-containing protein</fullName>
    </recommendedName>
</protein>
<evidence type="ECO:0000259" key="1">
    <source>
        <dbReference type="Pfam" id="PF00462"/>
    </source>
</evidence>
<dbReference type="RefSeq" id="WP_188725639.1">
    <property type="nucleotide sequence ID" value="NZ_BMJD01000040.1"/>
</dbReference>
<dbReference type="Pfam" id="PF00462">
    <property type="entry name" value="Glutaredoxin"/>
    <property type="match status" value="1"/>
</dbReference>
<dbReference type="Gene3D" id="3.40.30.10">
    <property type="entry name" value="Glutaredoxin"/>
    <property type="match status" value="1"/>
</dbReference>
<dbReference type="AlphaFoldDB" id="A0A9W5X7F2"/>
<evidence type="ECO:0000313" key="3">
    <source>
        <dbReference type="Proteomes" id="UP000621492"/>
    </source>
</evidence>
<reference evidence="2" key="2">
    <citation type="submission" date="2020-09" db="EMBL/GenBank/DDBJ databases">
        <authorList>
            <person name="Sun Q."/>
            <person name="Zhou Y."/>
        </authorList>
    </citation>
    <scope>NUCLEOTIDE SEQUENCE</scope>
    <source>
        <strain evidence="2">CGMCC 1.15454</strain>
    </source>
</reference>
<dbReference type="SUPFAM" id="SSF52833">
    <property type="entry name" value="Thioredoxin-like"/>
    <property type="match status" value="1"/>
</dbReference>
<accession>A0A9W5X7F2</accession>
<comment type="caution">
    <text evidence="2">The sequence shown here is derived from an EMBL/GenBank/DDBJ whole genome shotgun (WGS) entry which is preliminary data.</text>
</comment>
<feature type="domain" description="Glutaredoxin" evidence="1">
    <location>
        <begin position="7"/>
        <end position="63"/>
    </location>
</feature>
<evidence type="ECO:0000313" key="2">
    <source>
        <dbReference type="EMBL" id="GGB55603.1"/>
    </source>
</evidence>